<dbReference type="PANTHER" id="PTHR10907">
    <property type="entry name" value="REGUCALCIN"/>
    <property type="match status" value="1"/>
</dbReference>
<gene>
    <name evidence="3" type="ORF">IGS68_10720</name>
</gene>
<dbReference type="Proteomes" id="UP000595197">
    <property type="component" value="Chromosome"/>
</dbReference>
<organism evidence="3 4">
    <name type="scientific">Skermanella cutis</name>
    <dbReference type="NCBI Taxonomy" id="2775420"/>
    <lineage>
        <taxon>Bacteria</taxon>
        <taxon>Pseudomonadati</taxon>
        <taxon>Pseudomonadota</taxon>
        <taxon>Alphaproteobacteria</taxon>
        <taxon>Rhodospirillales</taxon>
        <taxon>Azospirillaceae</taxon>
        <taxon>Skermanella</taxon>
    </lineage>
</organism>
<name>A0ABX7BEE3_9PROT</name>
<dbReference type="Gene3D" id="2.120.10.30">
    <property type="entry name" value="TolB, C-terminal domain"/>
    <property type="match status" value="1"/>
</dbReference>
<dbReference type="Pfam" id="PF08450">
    <property type="entry name" value="SGL"/>
    <property type="match status" value="1"/>
</dbReference>
<dbReference type="PANTHER" id="PTHR10907:SF47">
    <property type="entry name" value="REGUCALCIN"/>
    <property type="match status" value="1"/>
</dbReference>
<dbReference type="PRINTS" id="PR01790">
    <property type="entry name" value="SMP30FAMILY"/>
</dbReference>
<protein>
    <submittedName>
        <fullName evidence="3">SMP-30/gluconolactonase/LRE family protein</fullName>
    </submittedName>
</protein>
<evidence type="ECO:0000259" key="2">
    <source>
        <dbReference type="Pfam" id="PF08450"/>
    </source>
</evidence>
<evidence type="ECO:0000313" key="3">
    <source>
        <dbReference type="EMBL" id="QQP91638.1"/>
    </source>
</evidence>
<accession>A0ABX7BEE3</accession>
<dbReference type="SUPFAM" id="SSF63829">
    <property type="entry name" value="Calcium-dependent phosphotriesterase"/>
    <property type="match status" value="1"/>
</dbReference>
<proteinExistence type="inferred from homology"/>
<dbReference type="InterPro" id="IPR013658">
    <property type="entry name" value="SGL"/>
</dbReference>
<dbReference type="EMBL" id="CP067420">
    <property type="protein sequence ID" value="QQP91638.1"/>
    <property type="molecule type" value="Genomic_DNA"/>
</dbReference>
<reference evidence="3" key="1">
    <citation type="submission" date="2021-02" db="EMBL/GenBank/DDBJ databases">
        <title>Skermanella TT6 skin isolate.</title>
        <authorList>
            <person name="Lee K."/>
            <person name="Ganzorig M."/>
        </authorList>
    </citation>
    <scope>NUCLEOTIDE SEQUENCE</scope>
    <source>
        <strain evidence="3">TT6</strain>
    </source>
</reference>
<evidence type="ECO:0000256" key="1">
    <source>
        <dbReference type="ARBA" id="ARBA00008853"/>
    </source>
</evidence>
<feature type="domain" description="SMP-30/Gluconolactonase/LRE-like region" evidence="2">
    <location>
        <begin position="13"/>
        <end position="255"/>
    </location>
</feature>
<dbReference type="InterPro" id="IPR005511">
    <property type="entry name" value="SMP-30"/>
</dbReference>
<sequence length="290" mass="31174">MEVDCVLDAKASLGECPVWSAEENALYWVDILAPALHRLDPATGATRTWEMPHSIGSFGLREGGGAIVALRNGFHLFDFETGGLTPVANPEPDMAGNRLNDGKVAPDGSFWAGTMDEETMSKRTGSLYRVAPDGAVRRMLDGLIVSNGLAWSADGRTLFHSDSKGKLICAYDHEPGTGDLSNRRVIAEPSEEVGRPDGAATDMEGFYWSAGISAGVLNRWSPDGRLDRQVPMPCAAPTMPCFGGPDMRTIYVTSLRHNVAEDRLRAFPLSGGIFALRVDVPGVPVPKFKG</sequence>
<dbReference type="RefSeq" id="WP_201079760.1">
    <property type="nucleotide sequence ID" value="NZ_CP067420.1"/>
</dbReference>
<dbReference type="InterPro" id="IPR011042">
    <property type="entry name" value="6-blade_b-propeller_TolB-like"/>
</dbReference>
<comment type="similarity">
    <text evidence="1">Belongs to the SMP-30/CGR1 family.</text>
</comment>
<evidence type="ECO:0000313" key="4">
    <source>
        <dbReference type="Proteomes" id="UP000595197"/>
    </source>
</evidence>
<keyword evidence="4" id="KW-1185">Reference proteome</keyword>